<organism evidence="2 3">
    <name type="scientific">Passalora fulva</name>
    <name type="common">Tomato leaf mold</name>
    <name type="synonym">Cladosporium fulvum</name>
    <dbReference type="NCBI Taxonomy" id="5499"/>
    <lineage>
        <taxon>Eukaryota</taxon>
        <taxon>Fungi</taxon>
        <taxon>Dikarya</taxon>
        <taxon>Ascomycota</taxon>
        <taxon>Pezizomycotina</taxon>
        <taxon>Dothideomycetes</taxon>
        <taxon>Dothideomycetidae</taxon>
        <taxon>Mycosphaerellales</taxon>
        <taxon>Mycosphaerellaceae</taxon>
        <taxon>Fulvia</taxon>
    </lineage>
</organism>
<dbReference type="Proteomes" id="UP000756132">
    <property type="component" value="Chromosome 9"/>
</dbReference>
<sequence>MSSPRGYTSCTRHQPTDLNIMPLTWLPSTSYELVSIICSTTILYSIFNLQIAFTPFIRLIQIPLTRFDQEPLAFVKEVQNIVCRRILLLTFNAFWLGHHHGSIMTCLLFAFTVFTGLGADRNADVWKFEVARLKVVRMAAAMQAKH</sequence>
<evidence type="ECO:0000313" key="3">
    <source>
        <dbReference type="Proteomes" id="UP000756132"/>
    </source>
</evidence>
<keyword evidence="3" id="KW-1185">Reference proteome</keyword>
<name>A0A9Q8PGE3_PASFU</name>
<reference evidence="2" key="1">
    <citation type="submission" date="2021-12" db="EMBL/GenBank/DDBJ databases">
        <authorList>
            <person name="Zaccaron A."/>
            <person name="Stergiopoulos I."/>
        </authorList>
    </citation>
    <scope>NUCLEOTIDE SEQUENCE</scope>
    <source>
        <strain evidence="2">Race5_Kim</strain>
    </source>
</reference>
<feature type="transmembrane region" description="Helical" evidence="1">
    <location>
        <begin position="102"/>
        <end position="119"/>
    </location>
</feature>
<keyword evidence="1" id="KW-1133">Transmembrane helix</keyword>
<dbReference type="AlphaFoldDB" id="A0A9Q8PGE3"/>
<protein>
    <submittedName>
        <fullName evidence="2">Uncharacterized protein</fullName>
    </submittedName>
</protein>
<evidence type="ECO:0000313" key="2">
    <source>
        <dbReference type="EMBL" id="UJO21917.1"/>
    </source>
</evidence>
<dbReference type="EMBL" id="CP090171">
    <property type="protein sequence ID" value="UJO21917.1"/>
    <property type="molecule type" value="Genomic_DNA"/>
</dbReference>
<dbReference type="GeneID" id="71989289"/>
<reference evidence="2" key="2">
    <citation type="journal article" date="2022" name="Microb. Genom.">
        <title>A chromosome-scale genome assembly of the tomato pathogen Cladosporium fulvum reveals a compartmentalized genome architecture and the presence of a dispensable chromosome.</title>
        <authorList>
            <person name="Zaccaron A.Z."/>
            <person name="Chen L.H."/>
            <person name="Samaras A."/>
            <person name="Stergiopoulos I."/>
        </authorList>
    </citation>
    <scope>NUCLEOTIDE SEQUENCE</scope>
    <source>
        <strain evidence="2">Race5_Kim</strain>
    </source>
</reference>
<proteinExistence type="predicted"/>
<keyword evidence="1" id="KW-0812">Transmembrane</keyword>
<keyword evidence="1" id="KW-0472">Membrane</keyword>
<gene>
    <name evidence="2" type="ORF">CLAFUR5_09411</name>
</gene>
<dbReference type="RefSeq" id="XP_047766283.1">
    <property type="nucleotide sequence ID" value="XM_047908559.1"/>
</dbReference>
<evidence type="ECO:0000256" key="1">
    <source>
        <dbReference type="SAM" id="Phobius"/>
    </source>
</evidence>
<accession>A0A9Q8PGE3</accession>
<dbReference type="KEGG" id="ffu:CLAFUR5_09411"/>
<feature type="transmembrane region" description="Helical" evidence="1">
    <location>
        <begin position="33"/>
        <end position="57"/>
    </location>
</feature>